<feature type="chain" id="PRO_5018521783" description="Secreted protein" evidence="1">
    <location>
        <begin position="16"/>
        <end position="95"/>
    </location>
</feature>
<evidence type="ECO:0000313" key="2">
    <source>
        <dbReference type="Ensembl" id="ENSACIP00000012919.1"/>
    </source>
</evidence>
<sequence>MLLAWILLVHSICRCQRETVHLKSTQHHRTHKRENIPGKASKTAKTHVCRSTSVWCGSCAMVGYIYGYVLTHQHTVQSPLVWARMTESIVEQCLL</sequence>
<keyword evidence="1" id="KW-0732">Signal</keyword>
<keyword evidence="3" id="KW-1185">Reference proteome</keyword>
<evidence type="ECO:0000313" key="3">
    <source>
        <dbReference type="Proteomes" id="UP000261340"/>
    </source>
</evidence>
<accession>A0A3Q0RKT8</accession>
<dbReference type="Proteomes" id="UP000261340">
    <property type="component" value="Unplaced"/>
</dbReference>
<evidence type="ECO:0008006" key="4">
    <source>
        <dbReference type="Google" id="ProtNLM"/>
    </source>
</evidence>
<proteinExistence type="predicted"/>
<dbReference type="Ensembl" id="ENSACIT00000013281.1">
    <property type="protein sequence ID" value="ENSACIP00000012919.1"/>
    <property type="gene ID" value="ENSACIG00000010086.1"/>
</dbReference>
<organism evidence="2 3">
    <name type="scientific">Amphilophus citrinellus</name>
    <name type="common">Midas cichlid</name>
    <name type="synonym">Cichlasoma citrinellum</name>
    <dbReference type="NCBI Taxonomy" id="61819"/>
    <lineage>
        <taxon>Eukaryota</taxon>
        <taxon>Metazoa</taxon>
        <taxon>Chordata</taxon>
        <taxon>Craniata</taxon>
        <taxon>Vertebrata</taxon>
        <taxon>Euteleostomi</taxon>
        <taxon>Actinopterygii</taxon>
        <taxon>Neopterygii</taxon>
        <taxon>Teleostei</taxon>
        <taxon>Neoteleostei</taxon>
        <taxon>Acanthomorphata</taxon>
        <taxon>Ovalentaria</taxon>
        <taxon>Cichlomorphae</taxon>
        <taxon>Cichliformes</taxon>
        <taxon>Cichlidae</taxon>
        <taxon>New World cichlids</taxon>
        <taxon>Cichlasomatinae</taxon>
        <taxon>Heroini</taxon>
        <taxon>Amphilophus</taxon>
    </lineage>
</organism>
<reference evidence="2" key="1">
    <citation type="submission" date="2025-08" db="UniProtKB">
        <authorList>
            <consortium name="Ensembl"/>
        </authorList>
    </citation>
    <scope>IDENTIFICATION</scope>
</reference>
<evidence type="ECO:0000256" key="1">
    <source>
        <dbReference type="SAM" id="SignalP"/>
    </source>
</evidence>
<dbReference type="AlphaFoldDB" id="A0A3Q0RKT8"/>
<protein>
    <recommendedName>
        <fullName evidence="4">Secreted protein</fullName>
    </recommendedName>
</protein>
<reference evidence="2" key="2">
    <citation type="submission" date="2025-09" db="UniProtKB">
        <authorList>
            <consortium name="Ensembl"/>
        </authorList>
    </citation>
    <scope>IDENTIFICATION</scope>
</reference>
<feature type="signal peptide" evidence="1">
    <location>
        <begin position="1"/>
        <end position="15"/>
    </location>
</feature>
<name>A0A3Q0RKT8_AMPCI</name>